<dbReference type="OrthoDB" id="10248838at2759"/>
<comment type="caution">
    <text evidence="10">Lacks conserved residue(s) required for the propagation of feature annotation.</text>
</comment>
<dbReference type="PANTHER" id="PTHR31030:SF1">
    <property type="entry name" value="PLASMA MEMBRANE FUSION PROTEIN PRM1"/>
    <property type="match status" value="1"/>
</dbReference>
<keyword evidence="10" id="KW-1003">Cell membrane</keyword>
<evidence type="ECO:0000256" key="3">
    <source>
        <dbReference type="ARBA" id="ARBA00004196"/>
    </source>
</evidence>
<comment type="subcellular location">
    <subcellularLocation>
        <location evidence="3">Cell envelope</location>
    </subcellularLocation>
    <subcellularLocation>
        <location evidence="10">Cell membrane</location>
        <topology evidence="10">Multi-pass membrane protein</topology>
    </subcellularLocation>
    <subcellularLocation>
        <location evidence="2">Endomembrane system</location>
        <topology evidence="2">Multi-pass membrane protein</topology>
    </subcellularLocation>
</comment>
<comment type="similarity">
    <text evidence="4 10">Belongs to the PRM1 family.</text>
</comment>
<dbReference type="PANTHER" id="PTHR31030">
    <property type="entry name" value="PLASMA MEMBRANE FUSION PROTEIN PRM1"/>
    <property type="match status" value="1"/>
</dbReference>
<keyword evidence="5 10" id="KW-0812">Transmembrane</keyword>
<dbReference type="GO" id="GO:0032220">
    <property type="term" value="P:plasma membrane fusion involved in cytogamy"/>
    <property type="evidence" value="ECO:0007669"/>
    <property type="project" value="TreeGrafter"/>
</dbReference>
<proteinExistence type="inferred from homology"/>
<comment type="function">
    <text evidence="1 10">Involved in cell fusion during mating by stabilizing the plasma membrane fusion event.</text>
</comment>
<name>A0A9W8AMM6_9FUNG</name>
<feature type="region of interest" description="Disordered" evidence="11">
    <location>
        <begin position="52"/>
        <end position="71"/>
    </location>
</feature>
<sequence length="895" mass="97147">MYSFQRNPNADMFLANHHVTRRVGKQYESVTLPNVGPAFIDLSAPSKVHSIYGHTSQQGAPDSDAPIEDREKGGPPSIFSPYLGLNAKLSRAWATYLVILVLYFAIRLMLHADDVDRFSANAKDDLLRGCQNVESVGNTALAIPRRTAEATNHMVNATALAVVDRTSQGIILAVTILEELMVFLIGMFRALQLCVADLVVQGGMALVRAGMAEFQDAFNSLMSSTIAAIRSQVDGLVTVANKVVGATANILDVFTGTDQSLPTISYPDTSSWSIEIPDSVTGAVNRTTEQVPTFNEVEQSLIDQLRKPFESLKGTIRQGFARVHVNVSLTAVPDADTLNFCQDEPTRALIDNLAKSVRTIFYIGTGVLFSVAVGLILFNMYVIHNGHRRVIAFINTVKPWGEPNALGSRDRYTQVLDLATGVDRPWVYRWNTFVHRRSRNAERAHLVRRWSEYVVHLPSLACLGAGVVGLLVVGAQISAINQVRQTVTPDVGASLARFRTQVVNDVTSTMNRTSAEFASRINAGLNTTESFINDDLFGPVRDGTAQLNSTLDIIINDTRDVIGKLFNDTPIGTPAIDFVNCAFIKKLEAVGSLFNYINQAANVTLPRVNPDVLVVGAESLDHALATLNAGLVGHYIGTPDDARALLINSTYAPAKQLEALGLLGMVTYQEGHNVSAAVAAWQSALTISVVEPSSFVRPTATIPLSALPTVNLLHPRELTLSPSTGPGPTPRIPLNPRFDFVAFLHGSAVSESIGLGAGPTVSALDESSDPTVSLATPAPTPESHSVWNPLHHHRPSLSSVSTPTPTFVNRQPEVLEALAFNLRHYRNYTDGDLRRATLSGGYTGGVVGKLVDMYVQLLWSEVPLLVMLVCTWVVILTMGTVRVLGARFVWRRIWA</sequence>
<evidence type="ECO:0000256" key="11">
    <source>
        <dbReference type="SAM" id="MobiDB-lite"/>
    </source>
</evidence>
<dbReference type="EMBL" id="JANBPT010000005">
    <property type="protein sequence ID" value="KAJ1930541.1"/>
    <property type="molecule type" value="Genomic_DNA"/>
</dbReference>
<evidence type="ECO:0000256" key="10">
    <source>
        <dbReference type="RuleBase" id="RU366035"/>
    </source>
</evidence>
<evidence type="ECO:0000256" key="7">
    <source>
        <dbReference type="ARBA" id="ARBA00022989"/>
    </source>
</evidence>
<keyword evidence="6 10" id="KW-0184">Conjugation</keyword>
<dbReference type="GO" id="GO:0012505">
    <property type="term" value="C:endomembrane system"/>
    <property type="evidence" value="ECO:0007669"/>
    <property type="project" value="UniProtKB-SubCell"/>
</dbReference>
<evidence type="ECO:0000313" key="12">
    <source>
        <dbReference type="EMBL" id="KAJ1930541.1"/>
    </source>
</evidence>
<evidence type="ECO:0000256" key="8">
    <source>
        <dbReference type="ARBA" id="ARBA00023136"/>
    </source>
</evidence>
<dbReference type="AlphaFoldDB" id="A0A9W8AMM6"/>
<dbReference type="Proteomes" id="UP001150569">
    <property type="component" value="Unassembled WGS sequence"/>
</dbReference>
<dbReference type="GO" id="GO:0005886">
    <property type="term" value="C:plasma membrane"/>
    <property type="evidence" value="ECO:0007669"/>
    <property type="project" value="UniProtKB-SubCell"/>
</dbReference>
<dbReference type="InterPro" id="IPR026777">
    <property type="entry name" value="PRM1"/>
</dbReference>
<evidence type="ECO:0000256" key="6">
    <source>
        <dbReference type="ARBA" id="ARBA00022971"/>
    </source>
</evidence>
<gene>
    <name evidence="12" type="primary">PRM1_2</name>
    <name evidence="12" type="ORF">IWQ60_000238</name>
</gene>
<evidence type="ECO:0000256" key="9">
    <source>
        <dbReference type="ARBA" id="ARBA00023180"/>
    </source>
</evidence>
<keyword evidence="13" id="KW-1185">Reference proteome</keyword>
<evidence type="ECO:0000256" key="2">
    <source>
        <dbReference type="ARBA" id="ARBA00004127"/>
    </source>
</evidence>
<evidence type="ECO:0000313" key="13">
    <source>
        <dbReference type="Proteomes" id="UP001150569"/>
    </source>
</evidence>
<feature type="transmembrane region" description="Helical" evidence="10">
    <location>
        <begin position="360"/>
        <end position="383"/>
    </location>
</feature>
<feature type="region of interest" description="Disordered" evidence="11">
    <location>
        <begin position="761"/>
        <end position="783"/>
    </location>
</feature>
<protein>
    <recommendedName>
        <fullName evidence="10">Plasma membrane fusion protein PRM1</fullName>
    </recommendedName>
</protein>
<reference evidence="12" key="1">
    <citation type="submission" date="2022-07" db="EMBL/GenBank/DDBJ databases">
        <title>Phylogenomic reconstructions and comparative analyses of Kickxellomycotina fungi.</title>
        <authorList>
            <person name="Reynolds N.K."/>
            <person name="Stajich J.E."/>
            <person name="Barry K."/>
            <person name="Grigoriev I.V."/>
            <person name="Crous P."/>
            <person name="Smith M.E."/>
        </authorList>
    </citation>
    <scope>NUCLEOTIDE SEQUENCE</scope>
    <source>
        <strain evidence="12">RSA 861</strain>
    </source>
</reference>
<dbReference type="GO" id="GO:0043332">
    <property type="term" value="C:mating projection tip"/>
    <property type="evidence" value="ECO:0007669"/>
    <property type="project" value="UniProtKB-UniRule"/>
</dbReference>
<keyword evidence="9" id="KW-0325">Glycoprotein</keyword>
<evidence type="ECO:0000256" key="4">
    <source>
        <dbReference type="ARBA" id="ARBA00010780"/>
    </source>
</evidence>
<accession>A0A9W8AMM6</accession>
<comment type="caution">
    <text evidence="12">The sequence shown here is derived from an EMBL/GenBank/DDBJ whole genome shotgun (WGS) entry which is preliminary data.</text>
</comment>
<evidence type="ECO:0000256" key="5">
    <source>
        <dbReference type="ARBA" id="ARBA00022692"/>
    </source>
</evidence>
<organism evidence="12 13">
    <name type="scientific">Tieghemiomyces parasiticus</name>
    <dbReference type="NCBI Taxonomy" id="78921"/>
    <lineage>
        <taxon>Eukaryota</taxon>
        <taxon>Fungi</taxon>
        <taxon>Fungi incertae sedis</taxon>
        <taxon>Zoopagomycota</taxon>
        <taxon>Kickxellomycotina</taxon>
        <taxon>Dimargaritomycetes</taxon>
        <taxon>Dimargaritales</taxon>
        <taxon>Dimargaritaceae</taxon>
        <taxon>Tieghemiomyces</taxon>
    </lineage>
</organism>
<feature type="transmembrane region" description="Helical" evidence="10">
    <location>
        <begin position="862"/>
        <end position="884"/>
    </location>
</feature>
<evidence type="ECO:0000256" key="1">
    <source>
        <dbReference type="ARBA" id="ARBA00002512"/>
    </source>
</evidence>
<feature type="transmembrane region" description="Helical" evidence="10">
    <location>
        <begin position="93"/>
        <end position="110"/>
    </location>
</feature>
<keyword evidence="7 10" id="KW-1133">Transmembrane helix</keyword>
<keyword evidence="8 10" id="KW-0472">Membrane</keyword>
<feature type="transmembrane region" description="Helical" evidence="10">
    <location>
        <begin position="453"/>
        <end position="475"/>
    </location>
</feature>